<proteinExistence type="predicted"/>
<reference evidence="2 3" key="1">
    <citation type="submission" date="2024-02" db="EMBL/GenBank/DDBJ databases">
        <authorList>
            <person name="Daric V."/>
            <person name="Darras S."/>
        </authorList>
    </citation>
    <scope>NUCLEOTIDE SEQUENCE [LARGE SCALE GENOMIC DNA]</scope>
</reference>
<dbReference type="SUPFAM" id="SSF144129">
    <property type="entry name" value="Vanabin-like"/>
    <property type="match status" value="1"/>
</dbReference>
<evidence type="ECO:0000256" key="1">
    <source>
        <dbReference type="SAM" id="SignalP"/>
    </source>
</evidence>
<keyword evidence="3" id="KW-1185">Reference proteome</keyword>
<dbReference type="Gene3D" id="1.10.246.100">
    <property type="entry name" value="Vanadium-binding protein 2"/>
    <property type="match status" value="1"/>
</dbReference>
<protein>
    <recommendedName>
        <fullName evidence="4">Vanadium-binding protein 4</fullName>
    </recommendedName>
</protein>
<evidence type="ECO:0000313" key="3">
    <source>
        <dbReference type="Proteomes" id="UP001642483"/>
    </source>
</evidence>
<evidence type="ECO:0000313" key="2">
    <source>
        <dbReference type="EMBL" id="CAK8696087.1"/>
    </source>
</evidence>
<feature type="signal peptide" evidence="1">
    <location>
        <begin position="1"/>
        <end position="20"/>
    </location>
</feature>
<gene>
    <name evidence="2" type="ORF">CVLEPA_LOCUS29276</name>
</gene>
<sequence>MKFKVLIFLALCVLLLIVDAKKRRNKMRARKNHKKSAVPSTAFCGNVCQTNCTGFKVCKKTCPKKCAAAVNPKLCKRNCFVNDCDKNTCRSCLVKCRTSDKLCRMEHCSVQCPMHLQKRFKKNPVCAACLVANCRGNTDTARDRLVTLEGNIDRHEESEKLV</sequence>
<evidence type="ECO:0008006" key="4">
    <source>
        <dbReference type="Google" id="ProtNLM"/>
    </source>
</evidence>
<organism evidence="2 3">
    <name type="scientific">Clavelina lepadiformis</name>
    <name type="common">Light-bulb sea squirt</name>
    <name type="synonym">Ascidia lepadiformis</name>
    <dbReference type="NCBI Taxonomy" id="159417"/>
    <lineage>
        <taxon>Eukaryota</taxon>
        <taxon>Metazoa</taxon>
        <taxon>Chordata</taxon>
        <taxon>Tunicata</taxon>
        <taxon>Ascidiacea</taxon>
        <taxon>Aplousobranchia</taxon>
        <taxon>Clavelinidae</taxon>
        <taxon>Clavelina</taxon>
    </lineage>
</organism>
<dbReference type="Pfam" id="PF11437">
    <property type="entry name" value="Vanabin-2"/>
    <property type="match status" value="1"/>
</dbReference>
<dbReference type="InterPro" id="IPR037242">
    <property type="entry name" value="Vanabin-2_sf"/>
</dbReference>
<name>A0ABP0GWY1_CLALP</name>
<dbReference type="EMBL" id="CAWYQH010000152">
    <property type="protein sequence ID" value="CAK8696087.1"/>
    <property type="molecule type" value="Genomic_DNA"/>
</dbReference>
<keyword evidence="1" id="KW-0732">Signal</keyword>
<accession>A0ABP0GWY1</accession>
<dbReference type="Proteomes" id="UP001642483">
    <property type="component" value="Unassembled WGS sequence"/>
</dbReference>
<comment type="caution">
    <text evidence="2">The sequence shown here is derived from an EMBL/GenBank/DDBJ whole genome shotgun (WGS) entry which is preliminary data.</text>
</comment>
<feature type="chain" id="PRO_5045667323" description="Vanadium-binding protein 4" evidence="1">
    <location>
        <begin position="21"/>
        <end position="162"/>
    </location>
</feature>
<dbReference type="InterPro" id="IPR021544">
    <property type="entry name" value="Vanabin-2"/>
</dbReference>